<accession>A0A8J3GXY0</accession>
<comment type="caution">
    <text evidence="2">The sequence shown here is derived from an EMBL/GenBank/DDBJ whole genome shotgun (WGS) entry which is preliminary data.</text>
</comment>
<evidence type="ECO:0000313" key="3">
    <source>
        <dbReference type="Proteomes" id="UP000626220"/>
    </source>
</evidence>
<dbReference type="RefSeq" id="WP_189680655.1">
    <property type="nucleotide sequence ID" value="NZ_BNCJ01000007.1"/>
</dbReference>
<feature type="compositionally biased region" description="Polar residues" evidence="1">
    <location>
        <begin position="1"/>
        <end position="11"/>
    </location>
</feature>
<protein>
    <recommendedName>
        <fullName evidence="4">DUF5681 domain-containing protein</fullName>
    </recommendedName>
</protein>
<evidence type="ECO:0000313" key="2">
    <source>
        <dbReference type="EMBL" id="GHF54446.1"/>
    </source>
</evidence>
<evidence type="ECO:0000256" key="1">
    <source>
        <dbReference type="SAM" id="MobiDB-lite"/>
    </source>
</evidence>
<name>A0A8J3GXY0_9RHOB</name>
<sequence length="138" mass="14986">MNDNSRISTVVTHLPNGKFAPGNPGRPRGSKNRVSNTALQSVKSMSDDAINQLKSKLASGDWQAICFVLERILPRGRVVELDGVTPEEVMAQMIDGEISTVEAKDIAVALKSLTEISEIGEINNRLKLLEAMLTGDVR</sequence>
<evidence type="ECO:0008006" key="4">
    <source>
        <dbReference type="Google" id="ProtNLM"/>
    </source>
</evidence>
<organism evidence="2 3">
    <name type="scientific">Seohaeicola zhoushanensis</name>
    <dbReference type="NCBI Taxonomy" id="1569283"/>
    <lineage>
        <taxon>Bacteria</taxon>
        <taxon>Pseudomonadati</taxon>
        <taxon>Pseudomonadota</taxon>
        <taxon>Alphaproteobacteria</taxon>
        <taxon>Rhodobacterales</taxon>
        <taxon>Roseobacteraceae</taxon>
        <taxon>Seohaeicola</taxon>
    </lineage>
</organism>
<reference evidence="2" key="2">
    <citation type="submission" date="2020-09" db="EMBL/GenBank/DDBJ databases">
        <authorList>
            <person name="Sun Q."/>
            <person name="Kim S."/>
        </authorList>
    </citation>
    <scope>NUCLEOTIDE SEQUENCE</scope>
    <source>
        <strain evidence="2">KCTC 42650</strain>
    </source>
</reference>
<dbReference type="AlphaFoldDB" id="A0A8J3GXY0"/>
<feature type="region of interest" description="Disordered" evidence="1">
    <location>
        <begin position="1"/>
        <end position="34"/>
    </location>
</feature>
<keyword evidence="3" id="KW-1185">Reference proteome</keyword>
<gene>
    <name evidence="2" type="ORF">GCM10017056_27390</name>
</gene>
<dbReference type="Proteomes" id="UP000626220">
    <property type="component" value="Unassembled WGS sequence"/>
</dbReference>
<dbReference type="EMBL" id="BNCJ01000007">
    <property type="protein sequence ID" value="GHF54446.1"/>
    <property type="molecule type" value="Genomic_DNA"/>
</dbReference>
<proteinExistence type="predicted"/>
<reference evidence="2" key="1">
    <citation type="journal article" date="2014" name="Int. J. Syst. Evol. Microbiol.">
        <title>Complete genome sequence of Corynebacterium casei LMG S-19264T (=DSM 44701T), isolated from a smear-ripened cheese.</title>
        <authorList>
            <consortium name="US DOE Joint Genome Institute (JGI-PGF)"/>
            <person name="Walter F."/>
            <person name="Albersmeier A."/>
            <person name="Kalinowski J."/>
            <person name="Ruckert C."/>
        </authorList>
    </citation>
    <scope>NUCLEOTIDE SEQUENCE</scope>
    <source>
        <strain evidence="2">KCTC 42650</strain>
    </source>
</reference>